<dbReference type="KEGG" id="tps:THAPSDRAFT_261694"/>
<dbReference type="HOGENOM" id="CLU_013387_0_1_1"/>
<evidence type="ECO:0000313" key="5">
    <source>
        <dbReference type="EMBL" id="EED94145.1"/>
    </source>
</evidence>
<protein>
    <recommendedName>
        <fullName evidence="7">Acid phosphatase</fullName>
    </recommendedName>
</protein>
<evidence type="ECO:0000256" key="2">
    <source>
        <dbReference type="ARBA" id="ARBA00023180"/>
    </source>
</evidence>
<evidence type="ECO:0000259" key="4">
    <source>
        <dbReference type="Pfam" id="PF14008"/>
    </source>
</evidence>
<dbReference type="GeneID" id="7444022"/>
<dbReference type="EMBL" id="CM000640">
    <property type="protein sequence ID" value="EED94145.1"/>
    <property type="molecule type" value="Genomic_DNA"/>
</dbReference>
<organism evidence="5 6">
    <name type="scientific">Thalassiosira pseudonana</name>
    <name type="common">Marine diatom</name>
    <name type="synonym">Cyclotella nana</name>
    <dbReference type="NCBI Taxonomy" id="35128"/>
    <lineage>
        <taxon>Eukaryota</taxon>
        <taxon>Sar</taxon>
        <taxon>Stramenopiles</taxon>
        <taxon>Ochrophyta</taxon>
        <taxon>Bacillariophyta</taxon>
        <taxon>Coscinodiscophyceae</taxon>
        <taxon>Thalassiosirophycidae</taxon>
        <taxon>Thalassiosirales</taxon>
        <taxon>Thalassiosiraceae</taxon>
        <taxon>Thalassiosira</taxon>
    </lineage>
</organism>
<evidence type="ECO:0000313" key="6">
    <source>
        <dbReference type="Proteomes" id="UP000001449"/>
    </source>
</evidence>
<dbReference type="InterPro" id="IPR025733">
    <property type="entry name" value="PAPs_C"/>
</dbReference>
<sequence length="348" mass="40405">HYFSDVHFHIEIDGLRSGSRYYYEFKIIAQSDHSTFITPPSPGQWYAPPLDRTLKFAVLGDLATRSHSRETVSKLEQNRLRIDCILLAGDIAYANADHEVWDSWMDMMSDYDFFKMIPVQIAIGNHDIDYDSTTLEIGLAYENRFHFLPYQYGNAFYSFTFGPSKHIVLSSYSSFLPGSVQYEWLLSELKSTDRSITPWLIVMLHCPIYTTFDHHHDEIFITEARIHLEPIFVEYVVNFVLSGHIHSYMRTVPTANSTAHPRGPIYIIQGNGGRQANEPFMNEVPEEWVKVRDHSMYGYGTLELFNITHAKWRWVKTGYNNANDKGYQPEFGINDNVWISNQLYVAND</sequence>
<dbReference type="OMA" id="NSSRQFW"/>
<dbReference type="RefSeq" id="XP_002288709.1">
    <property type="nucleotide sequence ID" value="XM_002288673.1"/>
</dbReference>
<evidence type="ECO:0008006" key="7">
    <source>
        <dbReference type="Google" id="ProtNLM"/>
    </source>
</evidence>
<evidence type="ECO:0000259" key="3">
    <source>
        <dbReference type="Pfam" id="PF00149"/>
    </source>
</evidence>
<keyword evidence="2" id="KW-0325">Glycoprotein</keyword>
<name>B8BX51_THAPS</name>
<feature type="domain" description="Purple acid phosphatase C-terminal" evidence="4">
    <location>
        <begin position="263"/>
        <end position="322"/>
    </location>
</feature>
<dbReference type="Pfam" id="PF00149">
    <property type="entry name" value="Metallophos"/>
    <property type="match status" value="1"/>
</dbReference>
<dbReference type="InterPro" id="IPR039331">
    <property type="entry name" value="PAPs-like"/>
</dbReference>
<feature type="domain" description="Calcineurin-like phosphoesterase" evidence="3">
    <location>
        <begin position="54"/>
        <end position="248"/>
    </location>
</feature>
<evidence type="ECO:0000256" key="1">
    <source>
        <dbReference type="ARBA" id="ARBA00022729"/>
    </source>
</evidence>
<reference evidence="5 6" key="1">
    <citation type="journal article" date="2004" name="Science">
        <title>The genome of the diatom Thalassiosira pseudonana: ecology, evolution, and metabolism.</title>
        <authorList>
            <person name="Armbrust E.V."/>
            <person name="Berges J.A."/>
            <person name="Bowler C."/>
            <person name="Green B.R."/>
            <person name="Martinez D."/>
            <person name="Putnam N.H."/>
            <person name="Zhou S."/>
            <person name="Allen A.E."/>
            <person name="Apt K.E."/>
            <person name="Bechner M."/>
            <person name="Brzezinski M.A."/>
            <person name="Chaal B.K."/>
            <person name="Chiovitti A."/>
            <person name="Davis A.K."/>
            <person name="Demarest M.S."/>
            <person name="Detter J.C."/>
            <person name="Glavina T."/>
            <person name="Goodstein D."/>
            <person name="Hadi M.Z."/>
            <person name="Hellsten U."/>
            <person name="Hildebrand M."/>
            <person name="Jenkins B.D."/>
            <person name="Jurka J."/>
            <person name="Kapitonov V.V."/>
            <person name="Kroger N."/>
            <person name="Lau W.W."/>
            <person name="Lane T.W."/>
            <person name="Larimer F.W."/>
            <person name="Lippmeier J.C."/>
            <person name="Lucas S."/>
            <person name="Medina M."/>
            <person name="Montsant A."/>
            <person name="Obornik M."/>
            <person name="Parker M.S."/>
            <person name="Palenik B."/>
            <person name="Pazour G.J."/>
            <person name="Richardson P.M."/>
            <person name="Rynearson T.A."/>
            <person name="Saito M.A."/>
            <person name="Schwartz D.C."/>
            <person name="Thamatrakoln K."/>
            <person name="Valentin K."/>
            <person name="Vardi A."/>
            <person name="Wilkerson F.P."/>
            <person name="Rokhsar D.S."/>
        </authorList>
    </citation>
    <scope>NUCLEOTIDE SEQUENCE [LARGE SCALE GENOMIC DNA]</scope>
    <source>
        <strain evidence="5 6">CCMP1335</strain>
    </source>
</reference>
<keyword evidence="1" id="KW-0732">Signal</keyword>
<dbReference type="CDD" id="cd00839">
    <property type="entry name" value="MPP_PAPs"/>
    <property type="match status" value="1"/>
</dbReference>
<dbReference type="PANTHER" id="PTHR22953:SF153">
    <property type="entry name" value="PURPLE ACID PHOSPHATASE"/>
    <property type="match status" value="1"/>
</dbReference>
<dbReference type="Pfam" id="PF14008">
    <property type="entry name" value="Metallophos_C"/>
    <property type="match status" value="1"/>
</dbReference>
<dbReference type="Gene3D" id="3.60.21.10">
    <property type="match status" value="1"/>
</dbReference>
<feature type="non-terminal residue" evidence="5">
    <location>
        <position position="348"/>
    </location>
</feature>
<dbReference type="PaxDb" id="35128-Thaps261694"/>
<reference evidence="5 6" key="2">
    <citation type="journal article" date="2008" name="Nature">
        <title>The Phaeodactylum genome reveals the evolutionary history of diatom genomes.</title>
        <authorList>
            <person name="Bowler C."/>
            <person name="Allen A.E."/>
            <person name="Badger J.H."/>
            <person name="Grimwood J."/>
            <person name="Jabbari K."/>
            <person name="Kuo A."/>
            <person name="Maheswari U."/>
            <person name="Martens C."/>
            <person name="Maumus F."/>
            <person name="Otillar R.P."/>
            <person name="Rayko E."/>
            <person name="Salamov A."/>
            <person name="Vandepoele K."/>
            <person name="Beszteri B."/>
            <person name="Gruber A."/>
            <person name="Heijde M."/>
            <person name="Katinka M."/>
            <person name="Mock T."/>
            <person name="Valentin K."/>
            <person name="Verret F."/>
            <person name="Berges J.A."/>
            <person name="Brownlee C."/>
            <person name="Cadoret J.P."/>
            <person name="Chiovitti A."/>
            <person name="Choi C.J."/>
            <person name="Coesel S."/>
            <person name="De Martino A."/>
            <person name="Detter J.C."/>
            <person name="Durkin C."/>
            <person name="Falciatore A."/>
            <person name="Fournet J."/>
            <person name="Haruta M."/>
            <person name="Huysman M.J."/>
            <person name="Jenkins B.D."/>
            <person name="Jiroutova K."/>
            <person name="Jorgensen R.E."/>
            <person name="Joubert Y."/>
            <person name="Kaplan A."/>
            <person name="Kroger N."/>
            <person name="Kroth P.G."/>
            <person name="La Roche J."/>
            <person name="Lindquist E."/>
            <person name="Lommer M."/>
            <person name="Martin-Jezequel V."/>
            <person name="Lopez P.J."/>
            <person name="Lucas S."/>
            <person name="Mangogna M."/>
            <person name="McGinnis K."/>
            <person name="Medlin L.K."/>
            <person name="Montsant A."/>
            <person name="Oudot-Le Secq M.P."/>
            <person name="Napoli C."/>
            <person name="Obornik M."/>
            <person name="Parker M.S."/>
            <person name="Petit J.L."/>
            <person name="Porcel B.M."/>
            <person name="Poulsen N."/>
            <person name="Robison M."/>
            <person name="Rychlewski L."/>
            <person name="Rynearson T.A."/>
            <person name="Schmutz J."/>
            <person name="Shapiro H."/>
            <person name="Siaut M."/>
            <person name="Stanley M."/>
            <person name="Sussman M.R."/>
            <person name="Taylor A.R."/>
            <person name="Vardi A."/>
            <person name="von Dassow P."/>
            <person name="Vyverman W."/>
            <person name="Willis A."/>
            <person name="Wyrwicz L.S."/>
            <person name="Rokhsar D.S."/>
            <person name="Weissenbach J."/>
            <person name="Armbrust E.V."/>
            <person name="Green B.R."/>
            <person name="Van de Peer Y."/>
            <person name="Grigoriev I.V."/>
        </authorList>
    </citation>
    <scope>NUCLEOTIDE SEQUENCE [LARGE SCALE GENOMIC DNA]</scope>
    <source>
        <strain evidence="5 6">CCMP1335</strain>
    </source>
</reference>
<gene>
    <name evidence="5" type="ORF">THAPSDRAFT_261694</name>
</gene>
<dbReference type="PANTHER" id="PTHR22953">
    <property type="entry name" value="ACID PHOSPHATASE RELATED"/>
    <property type="match status" value="1"/>
</dbReference>
<dbReference type="GO" id="GO:0003993">
    <property type="term" value="F:acid phosphatase activity"/>
    <property type="evidence" value="ECO:0000318"/>
    <property type="project" value="GO_Central"/>
</dbReference>
<dbReference type="eggNOG" id="KOG1378">
    <property type="taxonomic scope" value="Eukaryota"/>
</dbReference>
<dbReference type="InterPro" id="IPR004843">
    <property type="entry name" value="Calcineurin-like_PHP"/>
</dbReference>
<proteinExistence type="predicted"/>
<dbReference type="AlphaFoldDB" id="B8BX51"/>
<feature type="non-terminal residue" evidence="5">
    <location>
        <position position="1"/>
    </location>
</feature>
<dbReference type="SUPFAM" id="SSF56300">
    <property type="entry name" value="Metallo-dependent phosphatases"/>
    <property type="match status" value="1"/>
</dbReference>
<keyword evidence="6" id="KW-1185">Reference proteome</keyword>
<dbReference type="InParanoid" id="B8BX51"/>
<accession>B8BX51</accession>
<dbReference type="InterPro" id="IPR041792">
    <property type="entry name" value="MPP_PAP"/>
</dbReference>
<dbReference type="Proteomes" id="UP000001449">
    <property type="component" value="Chromosome 3"/>
</dbReference>
<dbReference type="InterPro" id="IPR029052">
    <property type="entry name" value="Metallo-depent_PP-like"/>
</dbReference>